<evidence type="ECO:0000313" key="7">
    <source>
        <dbReference type="EMBL" id="CDW77943.1"/>
    </source>
</evidence>
<sequence>MESHSTQSEDSNRSQRSSFGSGDIITPDYVRIMKRASDRNFCSLRDNTLIRFGTYEIRDYESGLCLFEITEDQQIYAHNYALQEEDDGNESADFRTLRYGFGPDFLELKTLQLKLEFYVDGDEPIKDLLLVERFYFKDRLLTNFEFNFPFCMPKSQNQAEFIYDLPKLTPEEKEEMINSPWVPKSDSFFFVNNQLIIHTRAAYNYSRDQ</sequence>
<dbReference type="GO" id="GO:0060271">
    <property type="term" value="P:cilium assembly"/>
    <property type="evidence" value="ECO:0007669"/>
    <property type="project" value="TreeGrafter"/>
</dbReference>
<comment type="similarity">
    <text evidence="1">Belongs to the PDE6D/unc-119 family.</text>
</comment>
<dbReference type="GO" id="GO:0008289">
    <property type="term" value="F:lipid binding"/>
    <property type="evidence" value="ECO:0007669"/>
    <property type="project" value="UniProtKB-KW"/>
</dbReference>
<name>A0A078AAX2_STYLE</name>
<proteinExistence type="inferred from homology"/>
<evidence type="ECO:0000256" key="1">
    <source>
        <dbReference type="ARBA" id="ARBA00008102"/>
    </source>
</evidence>
<dbReference type="OMA" id="CNSADMG"/>
<keyword evidence="3" id="KW-0653">Protein transport</keyword>
<keyword evidence="2" id="KW-0813">Transport</keyword>
<dbReference type="InterPro" id="IPR051519">
    <property type="entry name" value="PDE6D_unc-119_myristoyl-bd"/>
</dbReference>
<dbReference type="Proteomes" id="UP000039865">
    <property type="component" value="Unassembled WGS sequence"/>
</dbReference>
<evidence type="ECO:0000259" key="6">
    <source>
        <dbReference type="Pfam" id="PF05351"/>
    </source>
</evidence>
<dbReference type="PANTHER" id="PTHR12951">
    <property type="entry name" value="RETINAL PROTEIN 4"/>
    <property type="match status" value="1"/>
</dbReference>
<evidence type="ECO:0000256" key="2">
    <source>
        <dbReference type="ARBA" id="ARBA00022448"/>
    </source>
</evidence>
<evidence type="ECO:0000256" key="3">
    <source>
        <dbReference type="ARBA" id="ARBA00022927"/>
    </source>
</evidence>
<evidence type="ECO:0000256" key="5">
    <source>
        <dbReference type="SAM" id="MobiDB-lite"/>
    </source>
</evidence>
<dbReference type="GO" id="GO:0005929">
    <property type="term" value="C:cilium"/>
    <property type="evidence" value="ECO:0007669"/>
    <property type="project" value="TreeGrafter"/>
</dbReference>
<reference evidence="7 8" key="1">
    <citation type="submission" date="2014-06" db="EMBL/GenBank/DDBJ databases">
        <authorList>
            <person name="Swart Estienne"/>
        </authorList>
    </citation>
    <scope>NUCLEOTIDE SEQUENCE [LARGE SCALE GENOMIC DNA]</scope>
    <source>
        <strain evidence="7 8">130c</strain>
    </source>
</reference>
<dbReference type="Pfam" id="PF05351">
    <property type="entry name" value="GMP_PDE_delta"/>
    <property type="match status" value="1"/>
</dbReference>
<dbReference type="GO" id="GO:0042953">
    <property type="term" value="P:lipoprotein transport"/>
    <property type="evidence" value="ECO:0007669"/>
    <property type="project" value="TreeGrafter"/>
</dbReference>
<organism evidence="7 8">
    <name type="scientific">Stylonychia lemnae</name>
    <name type="common">Ciliate</name>
    <dbReference type="NCBI Taxonomy" id="5949"/>
    <lineage>
        <taxon>Eukaryota</taxon>
        <taxon>Sar</taxon>
        <taxon>Alveolata</taxon>
        <taxon>Ciliophora</taxon>
        <taxon>Intramacronucleata</taxon>
        <taxon>Spirotrichea</taxon>
        <taxon>Stichotrichia</taxon>
        <taxon>Sporadotrichida</taxon>
        <taxon>Oxytrichidae</taxon>
        <taxon>Stylonychinae</taxon>
        <taxon>Stylonychia</taxon>
    </lineage>
</organism>
<dbReference type="Gene3D" id="2.70.50.40">
    <property type="entry name" value="GMP phosphodiesterase, delta subunit"/>
    <property type="match status" value="1"/>
</dbReference>
<gene>
    <name evidence="7" type="primary">Contig15101.g16098</name>
    <name evidence="7" type="ORF">STYLEM_6912</name>
</gene>
<evidence type="ECO:0000256" key="4">
    <source>
        <dbReference type="ARBA" id="ARBA00023121"/>
    </source>
</evidence>
<feature type="region of interest" description="Disordered" evidence="5">
    <location>
        <begin position="1"/>
        <end position="22"/>
    </location>
</feature>
<feature type="compositionally biased region" description="Polar residues" evidence="5">
    <location>
        <begin position="1"/>
        <end position="20"/>
    </location>
</feature>
<dbReference type="PANTHER" id="PTHR12951:SF1">
    <property type="entry name" value="PROTEIN UNC-119 HOMOLOG"/>
    <property type="match status" value="1"/>
</dbReference>
<dbReference type="AlphaFoldDB" id="A0A078AAX2"/>
<dbReference type="SUPFAM" id="SSF81296">
    <property type="entry name" value="E set domains"/>
    <property type="match status" value="1"/>
</dbReference>
<keyword evidence="8" id="KW-1185">Reference proteome</keyword>
<dbReference type="OrthoDB" id="10248777at2759"/>
<keyword evidence="4" id="KW-0446">Lipid-binding</keyword>
<dbReference type="InterPro" id="IPR008015">
    <property type="entry name" value="PDED_dom"/>
</dbReference>
<feature type="domain" description="GMP phosphodiesterase delta subunit" evidence="6">
    <location>
        <begin position="50"/>
        <end position="205"/>
    </location>
</feature>
<evidence type="ECO:0000313" key="8">
    <source>
        <dbReference type="Proteomes" id="UP000039865"/>
    </source>
</evidence>
<dbReference type="EMBL" id="CCKQ01006625">
    <property type="protein sequence ID" value="CDW77943.1"/>
    <property type="molecule type" value="Genomic_DNA"/>
</dbReference>
<dbReference type="InterPro" id="IPR037036">
    <property type="entry name" value="PDED_dom_sf"/>
</dbReference>
<accession>A0A078AAX2</accession>
<dbReference type="InterPro" id="IPR014756">
    <property type="entry name" value="Ig_E-set"/>
</dbReference>
<protein>
    <submittedName>
        <fullName evidence="7">Gmp-delta subunit family protein</fullName>
    </submittedName>
</protein>
<dbReference type="InParanoid" id="A0A078AAX2"/>